<dbReference type="InterPro" id="IPR023753">
    <property type="entry name" value="FAD/NAD-binding_dom"/>
</dbReference>
<keyword evidence="4" id="KW-0560">Oxidoreductase</keyword>
<dbReference type="RefSeq" id="XP_013399909.1">
    <property type="nucleotide sequence ID" value="XM_013544455.1"/>
</dbReference>
<dbReference type="RefSeq" id="XP_013399906.1">
    <property type="nucleotide sequence ID" value="XM_013544452.1"/>
</dbReference>
<evidence type="ECO:0000313" key="15">
    <source>
        <dbReference type="RefSeq" id="XP_013399912.1"/>
    </source>
</evidence>
<dbReference type="PANTHER" id="PTHR43706">
    <property type="entry name" value="NADH DEHYDROGENASE"/>
    <property type="match status" value="1"/>
</dbReference>
<dbReference type="KEGG" id="lak:106166048"/>
<accession>A0A1S3INX7</accession>
<feature type="domain" description="External alternative NADH-ubiquinone oxidoreductase-like C-terminal" evidence="7">
    <location>
        <begin position="434"/>
        <end position="492"/>
    </location>
</feature>
<evidence type="ECO:0000256" key="3">
    <source>
        <dbReference type="ARBA" id="ARBA00022827"/>
    </source>
</evidence>
<dbReference type="GeneID" id="106166048"/>
<evidence type="ECO:0000313" key="11">
    <source>
        <dbReference type="RefSeq" id="XP_013399908.1"/>
    </source>
</evidence>
<evidence type="ECO:0000313" key="10">
    <source>
        <dbReference type="RefSeq" id="XP_013399907.1"/>
    </source>
</evidence>
<dbReference type="Pfam" id="PF07992">
    <property type="entry name" value="Pyr_redox_2"/>
    <property type="match status" value="1"/>
</dbReference>
<dbReference type="SUPFAM" id="SSF51905">
    <property type="entry name" value="FAD/NAD(P)-binding domain"/>
    <property type="match status" value="2"/>
</dbReference>
<evidence type="ECO:0000313" key="8">
    <source>
        <dbReference type="Proteomes" id="UP000085678"/>
    </source>
</evidence>
<name>A0A1S3INX7_LINAN</name>
<dbReference type="Pfam" id="PF22366">
    <property type="entry name" value="NDH2_C"/>
    <property type="match status" value="1"/>
</dbReference>
<evidence type="ECO:0000259" key="6">
    <source>
        <dbReference type="Pfam" id="PF07992"/>
    </source>
</evidence>
<dbReference type="GO" id="GO:0003954">
    <property type="term" value="F:NADH dehydrogenase activity"/>
    <property type="evidence" value="ECO:0007669"/>
    <property type="project" value="InterPro"/>
</dbReference>
<dbReference type="RefSeq" id="XP_013399910.1">
    <property type="nucleotide sequence ID" value="XM_013544456.1"/>
</dbReference>
<gene>
    <name evidence="9 10 11 12 13 14 15 16" type="primary">LOC106166048</name>
</gene>
<dbReference type="AlphaFoldDB" id="A0A1S3INX7"/>
<evidence type="ECO:0000313" key="14">
    <source>
        <dbReference type="RefSeq" id="XP_013399911.1"/>
    </source>
</evidence>
<evidence type="ECO:0000256" key="1">
    <source>
        <dbReference type="ARBA" id="ARBA00005272"/>
    </source>
</evidence>
<keyword evidence="2" id="KW-0285">Flavoprotein</keyword>
<dbReference type="RefSeq" id="XP_013399912.1">
    <property type="nucleotide sequence ID" value="XM_013544458.1"/>
</dbReference>
<dbReference type="RefSeq" id="XP_013399907.1">
    <property type="nucleotide sequence ID" value="XM_013544453.1"/>
</dbReference>
<dbReference type="OrthoDB" id="3244603at2759"/>
<evidence type="ECO:0000256" key="5">
    <source>
        <dbReference type="ARBA" id="ARBA00023027"/>
    </source>
</evidence>
<dbReference type="RefSeq" id="XP_013399911.1">
    <property type="nucleotide sequence ID" value="XM_013544457.1"/>
</dbReference>
<evidence type="ECO:0000313" key="13">
    <source>
        <dbReference type="RefSeq" id="XP_013399910.1"/>
    </source>
</evidence>
<evidence type="ECO:0000313" key="16">
    <source>
        <dbReference type="RefSeq" id="XP_013399913.1"/>
    </source>
</evidence>
<dbReference type="InterPro" id="IPR036188">
    <property type="entry name" value="FAD/NAD-bd_sf"/>
</dbReference>
<protein>
    <submittedName>
        <fullName evidence="9 10">Probable NADH dehydrogenase</fullName>
    </submittedName>
</protein>
<dbReference type="GO" id="GO:0005739">
    <property type="term" value="C:mitochondrion"/>
    <property type="evidence" value="ECO:0007669"/>
    <property type="project" value="UniProtKB-ARBA"/>
</dbReference>
<dbReference type="STRING" id="7574.A0A1S3INX7"/>
<dbReference type="RefSeq" id="XP_013399913.1">
    <property type="nucleotide sequence ID" value="XM_013544459.1"/>
</dbReference>
<comment type="similarity">
    <text evidence="1">Belongs to the NADH dehydrogenase family.</text>
</comment>
<proteinExistence type="inferred from homology"/>
<keyword evidence="5" id="KW-0520">NAD</keyword>
<dbReference type="RefSeq" id="XP_013399908.1">
    <property type="nucleotide sequence ID" value="XM_013544454.1"/>
</dbReference>
<dbReference type="InterPro" id="IPR045024">
    <property type="entry name" value="NDH-2"/>
</dbReference>
<dbReference type="PANTHER" id="PTHR43706:SF13">
    <property type="entry name" value="NADH DEHYDROGENASE-RELATED"/>
    <property type="match status" value="1"/>
</dbReference>
<dbReference type="PRINTS" id="PR00368">
    <property type="entry name" value="FADPNR"/>
</dbReference>
<feature type="domain" description="FAD/NAD(P)-binding" evidence="6">
    <location>
        <begin position="89"/>
        <end position="410"/>
    </location>
</feature>
<evidence type="ECO:0000259" key="7">
    <source>
        <dbReference type="Pfam" id="PF22366"/>
    </source>
</evidence>
<reference evidence="9 10" key="1">
    <citation type="submission" date="2025-04" db="UniProtKB">
        <authorList>
            <consortium name="RefSeq"/>
        </authorList>
    </citation>
    <scope>IDENTIFICATION</scope>
    <source>
        <tissue evidence="9 10">Gonads</tissue>
    </source>
</reference>
<evidence type="ECO:0000313" key="12">
    <source>
        <dbReference type="RefSeq" id="XP_013399909.1"/>
    </source>
</evidence>
<evidence type="ECO:0000256" key="2">
    <source>
        <dbReference type="ARBA" id="ARBA00022630"/>
    </source>
</evidence>
<evidence type="ECO:0000313" key="9">
    <source>
        <dbReference type="RefSeq" id="XP_013399906.1"/>
    </source>
</evidence>
<keyword evidence="3" id="KW-0274">FAD</keyword>
<organism evidence="8 10">
    <name type="scientific">Lingula anatina</name>
    <name type="common">Brachiopod</name>
    <name type="synonym">Lingula unguis</name>
    <dbReference type="NCBI Taxonomy" id="7574"/>
    <lineage>
        <taxon>Eukaryota</taxon>
        <taxon>Metazoa</taxon>
        <taxon>Spiralia</taxon>
        <taxon>Lophotrochozoa</taxon>
        <taxon>Brachiopoda</taxon>
        <taxon>Linguliformea</taxon>
        <taxon>Lingulata</taxon>
        <taxon>Lingulida</taxon>
        <taxon>Linguloidea</taxon>
        <taxon>Lingulidae</taxon>
        <taxon>Lingula</taxon>
    </lineage>
</organism>
<dbReference type="InterPro" id="IPR054585">
    <property type="entry name" value="NDH2-like_C"/>
</dbReference>
<keyword evidence="8" id="KW-1185">Reference proteome</keyword>
<evidence type="ECO:0000256" key="4">
    <source>
        <dbReference type="ARBA" id="ARBA00023002"/>
    </source>
</evidence>
<sequence length="496" mass="55946">MELLSRAQLLVPRFLITKSVKTSLKDISAQEYLSSRKYVTFPMNCDNPVRKLYKLLSGAFSKDPPEDGDSSGSKPLISPIRTQNSGRKRLVILGTGWGGYSVLKNIDKKLYDVIVVSPRNHFLFTPLLCSTTVGTLEFRSIIEPVRNSGFRKSDHFHLARAIKLNFEEKTLECESSLKPGSKYVLEFDKLVIAVGARSNAFNVPGVEEHAIFLKEIVHAQRIRRRIISNFELALQPHISPAEKQRLLHTVIVGGGPTGIEFGAELYDFIKTDVSRLYLNTKAEIQTTLVESQQILASFDKRLQAYAERKIKERPNFHLIKSNVTEVKADSVTLQDGTVIPCGLVVWSAGLAPRPFTQFLDSPKNNRGQIMTDQYLRVLGDPTGNVYALGDCAEVEHMPLPCTAQVAERQGRYICKALCEKNPADVKPFVFKSLGMLAYIGDYKALTDMPEVKLRGFPSWVLWRSAYLTRLGSWRLRMQVPLDWTKTLLYGRDTSRF</sequence>
<dbReference type="Proteomes" id="UP000085678">
    <property type="component" value="Unplaced"/>
</dbReference>
<dbReference type="Gene3D" id="3.50.50.100">
    <property type="match status" value="1"/>
</dbReference>